<dbReference type="Proteomes" id="UP000302163">
    <property type="component" value="Chromosome"/>
</dbReference>
<dbReference type="PANTHER" id="PTHR46796:SF6">
    <property type="entry name" value="ARAC SUBFAMILY"/>
    <property type="match status" value="1"/>
</dbReference>
<dbReference type="KEGG" id="izh:FEM41_18830"/>
<dbReference type="GO" id="GO:0003700">
    <property type="term" value="F:DNA-binding transcription factor activity"/>
    <property type="evidence" value="ECO:0007669"/>
    <property type="project" value="InterPro"/>
</dbReference>
<dbReference type="PANTHER" id="PTHR46796">
    <property type="entry name" value="HTH-TYPE TRANSCRIPTIONAL ACTIVATOR RHAS-RELATED"/>
    <property type="match status" value="1"/>
</dbReference>
<dbReference type="Gene3D" id="2.60.40.1500">
    <property type="entry name" value="Glycosyl hydrolase domain, family 39"/>
    <property type="match status" value="1"/>
</dbReference>
<dbReference type="Pfam" id="PF12833">
    <property type="entry name" value="HTH_18"/>
    <property type="match status" value="1"/>
</dbReference>
<reference evidence="5 6" key="1">
    <citation type="submission" date="2019-05" db="EMBL/GenBank/DDBJ databases">
        <title>Complete genome sequence of Izhakiella calystegiae KSNA2, an endophyte isolated from beach morning glory (Calystegia soldanella).</title>
        <authorList>
            <person name="Jiang L."/>
            <person name="Jeong J.C."/>
            <person name="Kim C.Y."/>
            <person name="Kim D.H."/>
            <person name="Kim S.W."/>
            <person name="Lee j."/>
        </authorList>
    </citation>
    <scope>NUCLEOTIDE SEQUENCE [LARGE SCALE GENOMIC DNA]</scope>
    <source>
        <strain evidence="5 6">KSNA2</strain>
    </source>
</reference>
<organism evidence="5 6">
    <name type="scientific">Jejubacter calystegiae</name>
    <dbReference type="NCBI Taxonomy" id="2579935"/>
    <lineage>
        <taxon>Bacteria</taxon>
        <taxon>Pseudomonadati</taxon>
        <taxon>Pseudomonadota</taxon>
        <taxon>Gammaproteobacteria</taxon>
        <taxon>Enterobacterales</taxon>
        <taxon>Enterobacteriaceae</taxon>
        <taxon>Jejubacter</taxon>
    </lineage>
</organism>
<gene>
    <name evidence="5" type="ORF">FEM41_18830</name>
</gene>
<dbReference type="AlphaFoldDB" id="A0A4P8YL78"/>
<dbReference type="GO" id="GO:0043565">
    <property type="term" value="F:sequence-specific DNA binding"/>
    <property type="evidence" value="ECO:0007669"/>
    <property type="project" value="InterPro"/>
</dbReference>
<keyword evidence="1" id="KW-0805">Transcription regulation</keyword>
<evidence type="ECO:0000256" key="2">
    <source>
        <dbReference type="ARBA" id="ARBA00023125"/>
    </source>
</evidence>
<proteinExistence type="predicted"/>
<feature type="domain" description="HTH araC/xylS-type" evidence="4">
    <location>
        <begin position="169"/>
        <end position="267"/>
    </location>
</feature>
<dbReference type="InterPro" id="IPR009057">
    <property type="entry name" value="Homeodomain-like_sf"/>
</dbReference>
<dbReference type="SUPFAM" id="SSF46689">
    <property type="entry name" value="Homeodomain-like"/>
    <property type="match status" value="2"/>
</dbReference>
<evidence type="ECO:0000313" key="6">
    <source>
        <dbReference type="Proteomes" id="UP000302163"/>
    </source>
</evidence>
<dbReference type="Gene3D" id="3.20.20.80">
    <property type="entry name" value="Glycosidases"/>
    <property type="match status" value="1"/>
</dbReference>
<sequence length="773" mass="88371">MPDRDNADFSVALHAVQRFTCSGFHGLTLLQVLKGELSWSIQGQQRLLHAGDIRLINRHTDWSLSGDGDNTVMVVTLSGQWVARYYPDFFRYDYRVPPEPAEGADSPWRTALHHALRQVLIASVMKNEQRYWLEVNRWLSETMLILVTGFQYPARDRGSREQRWSRRITQVVQRIEANVSRRISLGEIARAEFVSEAWLSRLFKKEVGVSFMRFITELRLKNAREALIATSKPVHQIAMEQGFANNRQMIDLFRRHYGKTPSQLRQQPPDAALQRNSIVASQAPDSIAPPSPALLFSLLNDRQSEPSPAAALHYDISEELTLALSDAPRGRRQLRPREIVITLRELDDLRLQEVQEQLRALKQHFSLAVIDIHEPVLSSALIREEAPETQPFACGWSAFQQIVHFVDELGAGLCLRLASETRREQLQAFLRRSIDHFPAHIIKRWRFLWLCPPTVQHDPQAWQDVHGVVRHWLPEAHLGVALPLPSDPHAVAESSLWQQPWLAEADFLACSADANALLSADGDREIQIRASLDYPRRQLLAIGNALQRHKLTLPLHLLAWNTLSANGGFFRGALLMHSLLGLPDTVQSVGFWLNAALQREALEGEQIDTSSLALLFNHSLPRPIYWVLHFWQRLQGERLASGPHHLLTRSGDCYRLLLSNPQVFNPDLSSQQRFIQRFRKQLRLSLSGLASGRWRVRQLRFDQQNGALFPLLEPHLAIRGADRETLAWVHHRARPHHQLWEITLDGPWEIHEALESNALVLYELTPLSSLSSL</sequence>
<dbReference type="InterPro" id="IPR050204">
    <property type="entry name" value="AraC_XylS_family_regulators"/>
</dbReference>
<accession>A0A4P8YL78</accession>
<keyword evidence="6" id="KW-1185">Reference proteome</keyword>
<protein>
    <submittedName>
        <fullName evidence="5">Helix-turn-helix domain-containing protein</fullName>
    </submittedName>
</protein>
<evidence type="ECO:0000256" key="1">
    <source>
        <dbReference type="ARBA" id="ARBA00023015"/>
    </source>
</evidence>
<evidence type="ECO:0000256" key="3">
    <source>
        <dbReference type="ARBA" id="ARBA00023163"/>
    </source>
</evidence>
<dbReference type="OrthoDB" id="9776971at2"/>
<evidence type="ECO:0000313" key="5">
    <source>
        <dbReference type="EMBL" id="QCT21561.1"/>
    </source>
</evidence>
<dbReference type="SMART" id="SM00342">
    <property type="entry name" value="HTH_ARAC"/>
    <property type="match status" value="1"/>
</dbReference>
<dbReference type="RefSeq" id="WP_138097717.1">
    <property type="nucleotide sequence ID" value="NZ_CP040428.1"/>
</dbReference>
<dbReference type="InterPro" id="IPR018060">
    <property type="entry name" value="HTH_AraC"/>
</dbReference>
<dbReference type="InterPro" id="IPR037923">
    <property type="entry name" value="HTH-like"/>
</dbReference>
<keyword evidence="2" id="KW-0238">DNA-binding</keyword>
<dbReference type="SUPFAM" id="SSF51215">
    <property type="entry name" value="Regulatory protein AraC"/>
    <property type="match status" value="1"/>
</dbReference>
<dbReference type="PROSITE" id="PS01124">
    <property type="entry name" value="HTH_ARAC_FAMILY_2"/>
    <property type="match status" value="1"/>
</dbReference>
<dbReference type="Gene3D" id="1.10.10.60">
    <property type="entry name" value="Homeodomain-like"/>
    <property type="match status" value="1"/>
</dbReference>
<keyword evidence="3" id="KW-0804">Transcription</keyword>
<evidence type="ECO:0000259" key="4">
    <source>
        <dbReference type="PROSITE" id="PS01124"/>
    </source>
</evidence>
<name>A0A4P8YL78_9ENTR</name>
<dbReference type="EMBL" id="CP040428">
    <property type="protein sequence ID" value="QCT21561.1"/>
    <property type="molecule type" value="Genomic_DNA"/>
</dbReference>